<evidence type="ECO:0000313" key="2">
    <source>
        <dbReference type="Proteomes" id="UP000054324"/>
    </source>
</evidence>
<dbReference type="RefSeq" id="XP_009164368.1">
    <property type="nucleotide sequence ID" value="XM_009166104.1"/>
</dbReference>
<evidence type="ECO:0000313" key="1">
    <source>
        <dbReference type="EMBL" id="KER31880.1"/>
    </source>
</evidence>
<keyword evidence="2" id="KW-1185">Reference proteome</keyword>
<dbReference type="KEGG" id="ovi:T265_01966"/>
<dbReference type="Proteomes" id="UP000054324">
    <property type="component" value="Unassembled WGS sequence"/>
</dbReference>
<proteinExistence type="predicted"/>
<dbReference type="EMBL" id="KL596640">
    <property type="protein sequence ID" value="KER31880.1"/>
    <property type="molecule type" value="Genomic_DNA"/>
</dbReference>
<dbReference type="CTD" id="20316154"/>
<dbReference type="AlphaFoldDB" id="A0A075A847"/>
<name>A0A075A847_OPIVI</name>
<protein>
    <submittedName>
        <fullName evidence="1">Uncharacterized protein</fullName>
    </submittedName>
</protein>
<gene>
    <name evidence="1" type="ORF">T265_01966</name>
</gene>
<accession>A0A075A847</accession>
<organism evidence="1 2">
    <name type="scientific">Opisthorchis viverrini</name>
    <name type="common">Southeast Asian liver fluke</name>
    <dbReference type="NCBI Taxonomy" id="6198"/>
    <lineage>
        <taxon>Eukaryota</taxon>
        <taxon>Metazoa</taxon>
        <taxon>Spiralia</taxon>
        <taxon>Lophotrochozoa</taxon>
        <taxon>Platyhelminthes</taxon>
        <taxon>Trematoda</taxon>
        <taxon>Digenea</taxon>
        <taxon>Opisthorchiida</taxon>
        <taxon>Opisthorchiata</taxon>
        <taxon>Opisthorchiidae</taxon>
        <taxon>Opisthorchis</taxon>
    </lineage>
</organism>
<sequence length="150" mass="16351">MRIHPNDGGVGPLVYHSLAVNAPIGPLNNKPFTKSQRSDTSIERMVTSRLLSLCMSQQLRSLQEAQMWEPSIAWRIGETRHALGSLNISHIEAVAETLRIGLDGTDRARLTLPLCASKLLVAMLVMLVINGSSPGQRDAEITAMAQPRVS</sequence>
<dbReference type="GeneID" id="20316154"/>
<reference evidence="1 2" key="1">
    <citation type="submission" date="2013-11" db="EMBL/GenBank/DDBJ databases">
        <title>Opisthorchis viverrini - life in the bile duct.</title>
        <authorList>
            <person name="Young N.D."/>
            <person name="Nagarajan N."/>
            <person name="Lin S.J."/>
            <person name="Korhonen P.K."/>
            <person name="Jex A.R."/>
            <person name="Hall R.S."/>
            <person name="Safavi-Hemami H."/>
            <person name="Kaewkong W."/>
            <person name="Bertrand D."/>
            <person name="Gao S."/>
            <person name="Seet Q."/>
            <person name="Wongkham S."/>
            <person name="Teh B.T."/>
            <person name="Wongkham C."/>
            <person name="Intapan P.M."/>
            <person name="Maleewong W."/>
            <person name="Yang X."/>
            <person name="Hu M."/>
            <person name="Wang Z."/>
            <person name="Hofmann A."/>
            <person name="Sternberg P.W."/>
            <person name="Tan P."/>
            <person name="Wang J."/>
            <person name="Gasser R.B."/>
        </authorList>
    </citation>
    <scope>NUCLEOTIDE SEQUENCE [LARGE SCALE GENOMIC DNA]</scope>
</reference>